<reference evidence="1 2" key="1">
    <citation type="submission" date="2019-12" db="EMBL/GenBank/DDBJ databases">
        <authorList>
            <person name="Feng G."/>
            <person name="Zhu H."/>
        </authorList>
    </citation>
    <scope>NUCLEOTIDE SEQUENCE [LARGE SCALE GENOMIC DNA]</scope>
    <source>
        <strain evidence="1 2">FGD1</strain>
    </source>
</reference>
<gene>
    <name evidence="1" type="ORF">GR702_11665</name>
</gene>
<dbReference type="InterPro" id="IPR006448">
    <property type="entry name" value="Phage_term_ssu_P27"/>
</dbReference>
<dbReference type="Proteomes" id="UP000465810">
    <property type="component" value="Unassembled WGS sequence"/>
</dbReference>
<dbReference type="AlphaFoldDB" id="A0A7X4K6V9"/>
<comment type="caution">
    <text evidence="1">The sequence shown here is derived from an EMBL/GenBank/DDBJ whole genome shotgun (WGS) entry which is preliminary data.</text>
</comment>
<evidence type="ECO:0000313" key="1">
    <source>
        <dbReference type="EMBL" id="MYL98421.1"/>
    </source>
</evidence>
<keyword evidence="2" id="KW-1185">Reference proteome</keyword>
<proteinExistence type="predicted"/>
<sequence length="58" mass="6184">MRPTIMTSAARKVWTRLIAAMPREVYTACDSALLAAYCEAVAAHSSATKIMLASALVV</sequence>
<dbReference type="RefSeq" id="WP_160986052.1">
    <property type="nucleotide sequence ID" value="NZ_WVTD01000007.1"/>
</dbReference>
<accession>A0A7X4K6V9</accession>
<dbReference type="EMBL" id="WVTD01000007">
    <property type="protein sequence ID" value="MYL98421.1"/>
    <property type="molecule type" value="Genomic_DNA"/>
</dbReference>
<name>A0A7X4K6V9_9SPHN</name>
<evidence type="ECO:0000313" key="2">
    <source>
        <dbReference type="Proteomes" id="UP000465810"/>
    </source>
</evidence>
<protein>
    <submittedName>
        <fullName evidence="1">Uncharacterized protein</fullName>
    </submittedName>
</protein>
<dbReference type="Pfam" id="PF05119">
    <property type="entry name" value="Terminase_4"/>
    <property type="match status" value="1"/>
</dbReference>
<organism evidence="1 2">
    <name type="scientific">Novosphingobium silvae</name>
    <dbReference type="NCBI Taxonomy" id="2692619"/>
    <lineage>
        <taxon>Bacteria</taxon>
        <taxon>Pseudomonadati</taxon>
        <taxon>Pseudomonadota</taxon>
        <taxon>Alphaproteobacteria</taxon>
        <taxon>Sphingomonadales</taxon>
        <taxon>Sphingomonadaceae</taxon>
        <taxon>Novosphingobium</taxon>
    </lineage>
</organism>